<dbReference type="GO" id="GO:0016491">
    <property type="term" value="F:oxidoreductase activity"/>
    <property type="evidence" value="ECO:0007669"/>
    <property type="project" value="UniProtKB-KW"/>
</dbReference>
<dbReference type="InterPro" id="IPR036291">
    <property type="entry name" value="NAD(P)-bd_dom_sf"/>
</dbReference>
<dbReference type="PIRSF" id="PIRSF000126">
    <property type="entry name" value="11-beta-HSD1"/>
    <property type="match status" value="1"/>
</dbReference>
<comment type="similarity">
    <text evidence="1 3">Belongs to the short-chain dehydrogenases/reductases (SDR) family.</text>
</comment>
<dbReference type="PANTHER" id="PTHR44196">
    <property type="entry name" value="DEHYDROGENASE/REDUCTASE SDR FAMILY MEMBER 7B"/>
    <property type="match status" value="1"/>
</dbReference>
<reference evidence="4 5" key="1">
    <citation type="submission" date="2019-09" db="EMBL/GenBank/DDBJ databases">
        <title>Gimesia benthica sp. nov., a novel bacterium isolated from deep-sea water of the Northwest Indian Ocean.</title>
        <authorList>
            <person name="Dai X."/>
        </authorList>
    </citation>
    <scope>NUCLEOTIDE SEQUENCE [LARGE SCALE GENOMIC DNA]</scope>
    <source>
        <strain evidence="4 5">E7</strain>
    </source>
</reference>
<evidence type="ECO:0000313" key="4">
    <source>
        <dbReference type="EMBL" id="QGQ23765.1"/>
    </source>
</evidence>
<organism evidence="4 5">
    <name type="scientific">Gimesia benthica</name>
    <dbReference type="NCBI Taxonomy" id="2608982"/>
    <lineage>
        <taxon>Bacteria</taxon>
        <taxon>Pseudomonadati</taxon>
        <taxon>Planctomycetota</taxon>
        <taxon>Planctomycetia</taxon>
        <taxon>Planctomycetales</taxon>
        <taxon>Planctomycetaceae</taxon>
        <taxon>Gimesia</taxon>
    </lineage>
</organism>
<dbReference type="Proteomes" id="UP000427281">
    <property type="component" value="Chromosome"/>
</dbReference>
<gene>
    <name evidence="4" type="ORF">F1728_14195</name>
</gene>
<accession>A0A6I6AEE5</accession>
<dbReference type="Pfam" id="PF00106">
    <property type="entry name" value="adh_short"/>
    <property type="match status" value="1"/>
</dbReference>
<dbReference type="Gene3D" id="3.40.50.720">
    <property type="entry name" value="NAD(P)-binding Rossmann-like Domain"/>
    <property type="match status" value="1"/>
</dbReference>
<dbReference type="EMBL" id="CP043930">
    <property type="protein sequence ID" value="QGQ23765.1"/>
    <property type="molecule type" value="Genomic_DNA"/>
</dbReference>
<keyword evidence="5" id="KW-1185">Reference proteome</keyword>
<dbReference type="AlphaFoldDB" id="A0A6I6AEE5"/>
<dbReference type="GO" id="GO:0016020">
    <property type="term" value="C:membrane"/>
    <property type="evidence" value="ECO:0007669"/>
    <property type="project" value="TreeGrafter"/>
</dbReference>
<evidence type="ECO:0000313" key="5">
    <source>
        <dbReference type="Proteomes" id="UP000427281"/>
    </source>
</evidence>
<dbReference type="KEGG" id="gim:F1728_14195"/>
<protein>
    <submittedName>
        <fullName evidence="4">SDR family oxidoreductase</fullName>
    </submittedName>
</protein>
<dbReference type="PANTHER" id="PTHR44196:SF2">
    <property type="entry name" value="SHORT-CHAIN DEHYDROGENASE-RELATED"/>
    <property type="match status" value="1"/>
</dbReference>
<dbReference type="PRINTS" id="PR00081">
    <property type="entry name" value="GDHRDH"/>
</dbReference>
<evidence type="ECO:0000256" key="3">
    <source>
        <dbReference type="RuleBase" id="RU000363"/>
    </source>
</evidence>
<name>A0A6I6AEE5_9PLAN</name>
<dbReference type="SUPFAM" id="SSF51735">
    <property type="entry name" value="NAD(P)-binding Rossmann-fold domains"/>
    <property type="match status" value="1"/>
</dbReference>
<dbReference type="InterPro" id="IPR002347">
    <property type="entry name" value="SDR_fam"/>
</dbReference>
<dbReference type="PRINTS" id="PR00080">
    <property type="entry name" value="SDRFAMILY"/>
</dbReference>
<evidence type="ECO:0000256" key="1">
    <source>
        <dbReference type="ARBA" id="ARBA00006484"/>
    </source>
</evidence>
<proteinExistence type="inferred from homology"/>
<dbReference type="CDD" id="cd05233">
    <property type="entry name" value="SDR_c"/>
    <property type="match status" value="1"/>
</dbReference>
<sequence length="283" mass="31618">MENLSLQQDTSGESAVIDEYSDRWALITGASSGIGLEFAHRLAARGMHLVLTARRQEQLEELAADLLTRHGTKTEVVVLDLSEPEAPRKLYDEINARGVQIELLINNAGFSVVSDIASTDRERVMQMVQLNMGALTDLTYLYLPEMMERGHGGIINIASVAAFQPVAYMSAYAASKSYVLHFTEGLWAEARDKGVTVTALCPGTTQTEFFDVAGVEGWLKKHRYQTVDQVVKTGLKALEKKRQYMVSGWGNYLLSLLVRIATRRTVVVESMKYFRPQPQKEKK</sequence>
<keyword evidence="2" id="KW-0560">Oxidoreductase</keyword>
<evidence type="ECO:0000256" key="2">
    <source>
        <dbReference type="ARBA" id="ARBA00023002"/>
    </source>
</evidence>